<dbReference type="GO" id="GO:0005524">
    <property type="term" value="F:ATP binding"/>
    <property type="evidence" value="ECO:0007669"/>
    <property type="project" value="UniProtKB-KW"/>
</dbReference>
<evidence type="ECO:0000313" key="14">
    <source>
        <dbReference type="EMBL" id="SMF29884.1"/>
    </source>
</evidence>
<evidence type="ECO:0000256" key="1">
    <source>
        <dbReference type="ARBA" id="ARBA00022485"/>
    </source>
</evidence>
<evidence type="ECO:0000256" key="9">
    <source>
        <dbReference type="ARBA" id="ARBA00022842"/>
    </source>
</evidence>
<dbReference type="AlphaFoldDB" id="A0A1Y6BUV3"/>
<dbReference type="GO" id="GO:0000049">
    <property type="term" value="F:tRNA binding"/>
    <property type="evidence" value="ECO:0007669"/>
    <property type="project" value="UniProtKB-KW"/>
</dbReference>
<keyword evidence="11" id="KW-0408">Iron</keyword>
<dbReference type="InterPro" id="IPR035107">
    <property type="entry name" value="tRNA_thiolation_TtcA_Ctu1"/>
</dbReference>
<dbReference type="PIRSF" id="PIRSF004976">
    <property type="entry name" value="ATPase_YdaO"/>
    <property type="match status" value="1"/>
</dbReference>
<evidence type="ECO:0000256" key="11">
    <source>
        <dbReference type="ARBA" id="ARBA00023004"/>
    </source>
</evidence>
<keyword evidence="6" id="KW-0479">Metal-binding</keyword>
<dbReference type="Gene3D" id="3.40.50.620">
    <property type="entry name" value="HUPs"/>
    <property type="match status" value="1"/>
</dbReference>
<keyword evidence="7" id="KW-0547">Nucleotide-binding</keyword>
<keyword evidence="9" id="KW-0460">Magnesium</keyword>
<dbReference type="CDD" id="cd24138">
    <property type="entry name" value="TtcA-like"/>
    <property type="match status" value="1"/>
</dbReference>
<dbReference type="PANTHER" id="PTHR43686:SF1">
    <property type="entry name" value="AMINOTRAN_5 DOMAIN-CONTAINING PROTEIN"/>
    <property type="match status" value="1"/>
</dbReference>
<name>A0A1Y6BUV3_9BACT</name>
<feature type="domain" description="tRNA(Ile)-lysidine/2-thiocytidine synthase N-terminal" evidence="13">
    <location>
        <begin position="27"/>
        <end position="189"/>
    </location>
</feature>
<dbReference type="SUPFAM" id="SSF52402">
    <property type="entry name" value="Adenine nucleotide alpha hydrolases-like"/>
    <property type="match status" value="1"/>
</dbReference>
<dbReference type="GO" id="GO:0008033">
    <property type="term" value="P:tRNA processing"/>
    <property type="evidence" value="ECO:0007669"/>
    <property type="project" value="UniProtKB-KW"/>
</dbReference>
<dbReference type="InterPro" id="IPR012089">
    <property type="entry name" value="tRNA_Cyd_32_2_STrfase"/>
</dbReference>
<keyword evidence="15" id="KW-1185">Reference proteome</keyword>
<dbReference type="InterPro" id="IPR011063">
    <property type="entry name" value="TilS/TtcA_N"/>
</dbReference>
<evidence type="ECO:0000259" key="13">
    <source>
        <dbReference type="Pfam" id="PF01171"/>
    </source>
</evidence>
<dbReference type="NCBIfam" id="NF007972">
    <property type="entry name" value="PRK10696.1"/>
    <property type="match status" value="1"/>
</dbReference>
<keyword evidence="5" id="KW-0819">tRNA processing</keyword>
<accession>A0A1Y6BUV3</accession>
<dbReference type="PANTHER" id="PTHR43686">
    <property type="entry name" value="SULFURTRANSFERASE-RELATED"/>
    <property type="match status" value="1"/>
</dbReference>
<evidence type="ECO:0000256" key="5">
    <source>
        <dbReference type="ARBA" id="ARBA00022694"/>
    </source>
</evidence>
<evidence type="ECO:0000256" key="3">
    <source>
        <dbReference type="ARBA" id="ARBA00022555"/>
    </source>
</evidence>
<dbReference type="GO" id="GO:0051539">
    <property type="term" value="F:4 iron, 4 sulfur cluster binding"/>
    <property type="evidence" value="ECO:0007669"/>
    <property type="project" value="UniProtKB-KW"/>
</dbReference>
<dbReference type="OrthoDB" id="5289958at2"/>
<dbReference type="RefSeq" id="WP_132319280.1">
    <property type="nucleotide sequence ID" value="NZ_FWZT01000009.1"/>
</dbReference>
<dbReference type="STRING" id="1513793.SAMN06296036_109134"/>
<evidence type="ECO:0000256" key="10">
    <source>
        <dbReference type="ARBA" id="ARBA00022884"/>
    </source>
</evidence>
<keyword evidence="10" id="KW-0694">RNA-binding</keyword>
<evidence type="ECO:0000256" key="4">
    <source>
        <dbReference type="ARBA" id="ARBA00022679"/>
    </source>
</evidence>
<dbReference type="HAMAP" id="MF_01850">
    <property type="entry name" value="TtcA"/>
    <property type="match status" value="1"/>
</dbReference>
<keyword evidence="8" id="KW-0067">ATP-binding</keyword>
<reference evidence="15" key="1">
    <citation type="submission" date="2017-04" db="EMBL/GenBank/DDBJ databases">
        <authorList>
            <person name="Varghese N."/>
            <person name="Submissions S."/>
        </authorList>
    </citation>
    <scope>NUCLEOTIDE SEQUENCE [LARGE SCALE GENOMIC DNA]</scope>
    <source>
        <strain evidence="15">RKEM611</strain>
    </source>
</reference>
<organism evidence="14 15">
    <name type="scientific">Pseudobacteriovorax antillogorgiicola</name>
    <dbReference type="NCBI Taxonomy" id="1513793"/>
    <lineage>
        <taxon>Bacteria</taxon>
        <taxon>Pseudomonadati</taxon>
        <taxon>Bdellovibrionota</taxon>
        <taxon>Oligoflexia</taxon>
        <taxon>Oligoflexales</taxon>
        <taxon>Pseudobacteriovoracaceae</taxon>
        <taxon>Pseudobacteriovorax</taxon>
    </lineage>
</organism>
<keyword evidence="2" id="KW-0963">Cytoplasm</keyword>
<dbReference type="Pfam" id="PF01171">
    <property type="entry name" value="ATP_bind_3"/>
    <property type="match status" value="1"/>
</dbReference>
<evidence type="ECO:0000256" key="8">
    <source>
        <dbReference type="ARBA" id="ARBA00022840"/>
    </source>
</evidence>
<evidence type="ECO:0000256" key="6">
    <source>
        <dbReference type="ARBA" id="ARBA00022723"/>
    </source>
</evidence>
<dbReference type="InterPro" id="IPR014729">
    <property type="entry name" value="Rossmann-like_a/b/a_fold"/>
</dbReference>
<dbReference type="GO" id="GO:0016740">
    <property type="term" value="F:transferase activity"/>
    <property type="evidence" value="ECO:0007669"/>
    <property type="project" value="UniProtKB-KW"/>
</dbReference>
<gene>
    <name evidence="14" type="ORF">SAMN06296036_109134</name>
</gene>
<evidence type="ECO:0000256" key="7">
    <source>
        <dbReference type="ARBA" id="ARBA00022741"/>
    </source>
</evidence>
<keyword evidence="12" id="KW-0411">Iron-sulfur</keyword>
<evidence type="ECO:0000256" key="2">
    <source>
        <dbReference type="ARBA" id="ARBA00022490"/>
    </source>
</evidence>
<evidence type="ECO:0000256" key="12">
    <source>
        <dbReference type="ARBA" id="ARBA00023014"/>
    </source>
</evidence>
<sequence>MQLAEKIRKKIVSGLSDYSMIQPGDRVMVAVSGGKDSSILLMMLHEIQKRSKIPFEIHAVLLDQKQPGFNCERFASWLESLGYQLTVVEEDTYSIVTDKVAEGKAFCGLCSRLRRGILYNYAAEHGFNKIALGHHRDDLIETVLLNMFFNGRISSMPPKLKSDDGRNIVIRPLVYVPEKMLIDYAKELDFPIIPCNLCGSQENLQRAKVKGLLRKLETDNPDIGSSMLKSLQNIRASQLMDRDLWSFDSLS</sequence>
<proteinExistence type="inferred from homology"/>
<dbReference type="GO" id="GO:0046872">
    <property type="term" value="F:metal ion binding"/>
    <property type="evidence" value="ECO:0007669"/>
    <property type="project" value="UniProtKB-KW"/>
</dbReference>
<evidence type="ECO:0000313" key="15">
    <source>
        <dbReference type="Proteomes" id="UP000192907"/>
    </source>
</evidence>
<keyword evidence="3" id="KW-0820">tRNA-binding</keyword>
<keyword evidence="4" id="KW-0808">Transferase</keyword>
<dbReference type="Proteomes" id="UP000192907">
    <property type="component" value="Unassembled WGS sequence"/>
</dbReference>
<protein>
    <submittedName>
        <fullName evidence="14">tRNA 2-thiocytidine biosynthesis protein TtcA</fullName>
    </submittedName>
</protein>
<dbReference type="EMBL" id="FWZT01000009">
    <property type="protein sequence ID" value="SMF29884.1"/>
    <property type="molecule type" value="Genomic_DNA"/>
</dbReference>
<keyword evidence="1" id="KW-0004">4Fe-4S</keyword>